<dbReference type="GO" id="GO:0005886">
    <property type="term" value="C:plasma membrane"/>
    <property type="evidence" value="ECO:0007669"/>
    <property type="project" value="TreeGrafter"/>
</dbReference>
<dbReference type="InterPro" id="IPR003280">
    <property type="entry name" value="2pore_dom_K_chnl"/>
</dbReference>
<keyword evidence="4 10" id="KW-1133">Transmembrane helix</keyword>
<reference evidence="12 13" key="1">
    <citation type="submission" date="2018-08" db="EMBL/GenBank/DDBJ databases">
        <title>Draft genome sequences of two Aspergillus turcosus clinical strains isolated from bronchoalveolar lavage fluid: one azole-susceptible and the other azole-resistant.</title>
        <authorList>
            <person name="Parent-Michaud M."/>
            <person name="Dufresne P.J."/>
            <person name="Fournier E."/>
            <person name="Martineau C."/>
            <person name="Moreira S."/>
            <person name="Perkins V."/>
            <person name="De Repentigny L."/>
            <person name="Dufresne S.F."/>
        </authorList>
    </citation>
    <scope>NUCLEOTIDE SEQUENCE [LARGE SCALE GENOMIC DNA]</scope>
    <source>
        <strain evidence="12">HMR AF 1038</strain>
    </source>
</reference>
<dbReference type="GO" id="GO:0022841">
    <property type="term" value="F:potassium ion leak channel activity"/>
    <property type="evidence" value="ECO:0007669"/>
    <property type="project" value="TreeGrafter"/>
</dbReference>
<keyword evidence="5 8" id="KW-0406">Ion transport</keyword>
<gene>
    <name evidence="12" type="ORF">CFD26_101028</name>
</gene>
<name>A0A421CT87_9EURO</name>
<feature type="domain" description="Potassium channel" evidence="11">
    <location>
        <begin position="259"/>
        <end position="333"/>
    </location>
</feature>
<dbReference type="Proteomes" id="UP000215289">
    <property type="component" value="Unassembled WGS sequence"/>
</dbReference>
<keyword evidence="6 10" id="KW-0472">Membrane</keyword>
<dbReference type="InterPro" id="IPR013099">
    <property type="entry name" value="K_chnl_dom"/>
</dbReference>
<feature type="region of interest" description="Disordered" evidence="9">
    <location>
        <begin position="370"/>
        <end position="395"/>
    </location>
</feature>
<feature type="transmembrane region" description="Helical" evidence="10">
    <location>
        <begin position="249"/>
        <end position="271"/>
    </location>
</feature>
<comment type="caution">
    <text evidence="12">The sequence shown here is derived from an EMBL/GenBank/DDBJ whole genome shotgun (WGS) entry which is preliminary data.</text>
</comment>
<evidence type="ECO:0000256" key="9">
    <source>
        <dbReference type="SAM" id="MobiDB-lite"/>
    </source>
</evidence>
<feature type="transmembrane region" description="Helical" evidence="10">
    <location>
        <begin position="58"/>
        <end position="81"/>
    </location>
</feature>
<feature type="compositionally biased region" description="Polar residues" evidence="9">
    <location>
        <begin position="383"/>
        <end position="394"/>
    </location>
</feature>
<dbReference type="PANTHER" id="PTHR11003">
    <property type="entry name" value="POTASSIUM CHANNEL, SUBFAMILY K"/>
    <property type="match status" value="1"/>
</dbReference>
<dbReference type="PANTHER" id="PTHR11003:SF301">
    <property type="entry name" value="POTASSIUM CHANNEL PROTEIN"/>
    <property type="match status" value="1"/>
</dbReference>
<dbReference type="EMBL" id="NIDN02000390">
    <property type="protein sequence ID" value="RLL93109.1"/>
    <property type="molecule type" value="Genomic_DNA"/>
</dbReference>
<keyword evidence="2 8" id="KW-0813">Transport</keyword>
<feature type="region of interest" description="Disordered" evidence="9">
    <location>
        <begin position="462"/>
        <end position="481"/>
    </location>
</feature>
<proteinExistence type="inferred from homology"/>
<feature type="transmembrane region" description="Helical" evidence="10">
    <location>
        <begin position="156"/>
        <end position="179"/>
    </location>
</feature>
<evidence type="ECO:0000256" key="10">
    <source>
        <dbReference type="SAM" id="Phobius"/>
    </source>
</evidence>
<evidence type="ECO:0000256" key="6">
    <source>
        <dbReference type="ARBA" id="ARBA00023136"/>
    </source>
</evidence>
<protein>
    <recommendedName>
        <fullName evidence="11">Potassium channel domain-containing protein</fullName>
    </recommendedName>
</protein>
<evidence type="ECO:0000313" key="12">
    <source>
        <dbReference type="EMBL" id="RLL93109.1"/>
    </source>
</evidence>
<dbReference type="STRING" id="1245748.A0A421CT87"/>
<feature type="transmembrane region" description="Helical" evidence="10">
    <location>
        <begin position="21"/>
        <end position="43"/>
    </location>
</feature>
<evidence type="ECO:0000256" key="3">
    <source>
        <dbReference type="ARBA" id="ARBA00022692"/>
    </source>
</evidence>
<dbReference type="GO" id="GO:0015271">
    <property type="term" value="F:outward rectifier potassium channel activity"/>
    <property type="evidence" value="ECO:0007669"/>
    <property type="project" value="TreeGrafter"/>
</dbReference>
<evidence type="ECO:0000256" key="8">
    <source>
        <dbReference type="RuleBase" id="RU003857"/>
    </source>
</evidence>
<evidence type="ECO:0000313" key="13">
    <source>
        <dbReference type="Proteomes" id="UP000215289"/>
    </source>
</evidence>
<evidence type="ECO:0000256" key="7">
    <source>
        <dbReference type="ARBA" id="ARBA00023303"/>
    </source>
</evidence>
<evidence type="ECO:0000256" key="4">
    <source>
        <dbReference type="ARBA" id="ARBA00022989"/>
    </source>
</evidence>
<accession>A0A421CT87</accession>
<keyword evidence="13" id="KW-1185">Reference proteome</keyword>
<sequence length="525" mass="59302">MANFILLMNMGRRIRFSVAQPVVIMAWYTSAIMMVVLLIIFRYTQAGPGRPGFHLSQAYYYGALATALYYVIPTLLAITYYGASRGYYTKEFKLSPSQRTLTLQTIIFFIYLLGGAAVFARIESWRFLHALYWADFTLLTIGIGNLAPSTHLGRSLLFPFALGGILILGMMIGSIRALVLERGKQTVGHGIMIFTFNTMARHASDSRSRLYRYIPHLDQADKESERDRVRKEMMFLRTVKRIATLQRRWMSFLISFAVWMVMWLVGAAAFWKSESSQSWTYFKALYFSCTSLTTIGYGDVYPTSTWGVSFFVFWSLIAVPTLMILISTLGDTVVHGVREFITFLGEATVFPEETSTRGVHNAFIKHLIRGTTKADRHRRQHESAPSTGQHSSSAHAEDASWGDLRSYHRALFSNLHRLIELAVSGEDKEFCQDEWDYYLRLINRSGPLAAILHGSLSSDWEDSDVKKGHGPASGQKHKGGLQSLVQPGSPLLSGQTEAQWLLEAVAKTIKYELHKADPSFSTNRL</sequence>
<evidence type="ECO:0000256" key="1">
    <source>
        <dbReference type="ARBA" id="ARBA00004141"/>
    </source>
</evidence>
<evidence type="ECO:0000259" key="11">
    <source>
        <dbReference type="Pfam" id="PF07885"/>
    </source>
</evidence>
<dbReference type="SUPFAM" id="SSF81324">
    <property type="entry name" value="Voltage-gated potassium channels"/>
    <property type="match status" value="2"/>
</dbReference>
<dbReference type="OrthoDB" id="297496at2759"/>
<evidence type="ECO:0000256" key="5">
    <source>
        <dbReference type="ARBA" id="ARBA00023065"/>
    </source>
</evidence>
<comment type="similarity">
    <text evidence="8">Belongs to the two pore domain potassium channel (TC 1.A.1.8) family.</text>
</comment>
<keyword evidence="7 8" id="KW-0407">Ion channel</keyword>
<dbReference type="PRINTS" id="PR01333">
    <property type="entry name" value="2POREKCHANEL"/>
</dbReference>
<dbReference type="Pfam" id="PF07885">
    <property type="entry name" value="Ion_trans_2"/>
    <property type="match status" value="2"/>
</dbReference>
<feature type="transmembrane region" description="Helical" evidence="10">
    <location>
        <begin position="306"/>
        <end position="329"/>
    </location>
</feature>
<feature type="transmembrane region" description="Helical" evidence="10">
    <location>
        <begin position="101"/>
        <end position="122"/>
    </location>
</feature>
<evidence type="ECO:0000256" key="2">
    <source>
        <dbReference type="ARBA" id="ARBA00022448"/>
    </source>
</evidence>
<feature type="domain" description="Potassium channel" evidence="11">
    <location>
        <begin position="106"/>
        <end position="178"/>
    </location>
</feature>
<organism evidence="12 13">
    <name type="scientific">Aspergillus turcosus</name>
    <dbReference type="NCBI Taxonomy" id="1245748"/>
    <lineage>
        <taxon>Eukaryota</taxon>
        <taxon>Fungi</taxon>
        <taxon>Dikarya</taxon>
        <taxon>Ascomycota</taxon>
        <taxon>Pezizomycotina</taxon>
        <taxon>Eurotiomycetes</taxon>
        <taxon>Eurotiomycetidae</taxon>
        <taxon>Eurotiales</taxon>
        <taxon>Aspergillaceae</taxon>
        <taxon>Aspergillus</taxon>
        <taxon>Aspergillus subgen. Fumigati</taxon>
    </lineage>
</organism>
<dbReference type="Gene3D" id="1.10.287.70">
    <property type="match status" value="2"/>
</dbReference>
<dbReference type="GO" id="GO:0030322">
    <property type="term" value="P:stabilization of membrane potential"/>
    <property type="evidence" value="ECO:0007669"/>
    <property type="project" value="TreeGrafter"/>
</dbReference>
<dbReference type="AlphaFoldDB" id="A0A421CT87"/>
<keyword evidence="3 8" id="KW-0812">Transmembrane</keyword>
<comment type="subcellular location">
    <subcellularLocation>
        <location evidence="1">Membrane</location>
        <topology evidence="1">Multi-pass membrane protein</topology>
    </subcellularLocation>
</comment>